<protein>
    <submittedName>
        <fullName evidence="1">Uncharacterized protein</fullName>
    </submittedName>
</protein>
<dbReference type="Proteomes" id="UP000322234">
    <property type="component" value="Unassembled WGS sequence"/>
</dbReference>
<accession>A0A6B0QWN5</accession>
<name>A0A6B0QWN5_9CETA</name>
<proteinExistence type="predicted"/>
<organism evidence="1 2">
    <name type="scientific">Bos mutus</name>
    <name type="common">wild yak</name>
    <dbReference type="NCBI Taxonomy" id="72004"/>
    <lineage>
        <taxon>Eukaryota</taxon>
        <taxon>Metazoa</taxon>
        <taxon>Chordata</taxon>
        <taxon>Craniata</taxon>
        <taxon>Vertebrata</taxon>
        <taxon>Euteleostomi</taxon>
        <taxon>Mammalia</taxon>
        <taxon>Eutheria</taxon>
        <taxon>Laurasiatheria</taxon>
        <taxon>Artiodactyla</taxon>
        <taxon>Ruminantia</taxon>
        <taxon>Pecora</taxon>
        <taxon>Bovidae</taxon>
        <taxon>Bovinae</taxon>
        <taxon>Bos</taxon>
    </lineage>
</organism>
<evidence type="ECO:0000313" key="1">
    <source>
        <dbReference type="EMBL" id="MXQ81217.1"/>
    </source>
</evidence>
<comment type="caution">
    <text evidence="1">The sequence shown here is derived from an EMBL/GenBank/DDBJ whole genome shotgun (WGS) entry which is preliminary data.</text>
</comment>
<evidence type="ECO:0000313" key="2">
    <source>
        <dbReference type="Proteomes" id="UP000322234"/>
    </source>
</evidence>
<dbReference type="AlphaFoldDB" id="A0A6B0QWN5"/>
<dbReference type="EMBL" id="VBQZ03000007">
    <property type="protein sequence ID" value="MXQ81217.1"/>
    <property type="molecule type" value="Genomic_DNA"/>
</dbReference>
<sequence length="190" mass="20430">MPIGSSLTLASLSVCSEIVTIQQEEDGGLRRDLDGKTSRDRVKRGEHFQLELWGISHSPTSCEALQTAVGEVRQMSTTAVTEAHGNKHSGANFYDGERGGIRVDNNDKDPRTVLLTSFRLLGLSVTSHSSSLAPPNLPSINTNLQPHGASDGVGCQLVVTPLSSAEWLREMCIQISPKKSAQGETSTFEV</sequence>
<gene>
    <name evidence="1" type="ORF">E5288_WYG005810</name>
</gene>
<reference evidence="1" key="1">
    <citation type="submission" date="2019-10" db="EMBL/GenBank/DDBJ databases">
        <title>The sequence and de novo assembly of the wild yak genome.</title>
        <authorList>
            <person name="Liu Y."/>
        </authorList>
    </citation>
    <scope>NUCLEOTIDE SEQUENCE [LARGE SCALE GENOMIC DNA]</scope>
    <source>
        <strain evidence="1">WY2019</strain>
    </source>
</reference>
<keyword evidence="2" id="KW-1185">Reference proteome</keyword>